<dbReference type="OrthoDB" id="9808480at2"/>
<dbReference type="GO" id="GO:0003700">
    <property type="term" value="F:DNA-binding transcription factor activity"/>
    <property type="evidence" value="ECO:0007669"/>
    <property type="project" value="InterPro"/>
</dbReference>
<dbReference type="InterPro" id="IPR009061">
    <property type="entry name" value="DNA-bd_dom_put_sf"/>
</dbReference>
<dbReference type="EMBL" id="RZHD01000010">
    <property type="protein sequence ID" value="RUR43602.1"/>
    <property type="molecule type" value="Genomic_DNA"/>
</dbReference>
<keyword evidence="3" id="KW-0804">Transcription</keyword>
<dbReference type="PROSITE" id="PS50937">
    <property type="entry name" value="HTH_MERR_2"/>
    <property type="match status" value="1"/>
</dbReference>
<sequence>MKISELAELTNLAPSRIRFYERIGLLKTVSRKANGYRTYPPEAVTTLKLITTAQQAGFSLDELRTLLPSDLANWNHLSLFDALHKKIRDIEEMQERLTVSKAQLHEVLAEIEAKPEDTDCATNAKRVLSKFGLSPQGTNTDAASCRSKPRPV</sequence>
<evidence type="ECO:0000256" key="1">
    <source>
        <dbReference type="ARBA" id="ARBA00023015"/>
    </source>
</evidence>
<evidence type="ECO:0000313" key="6">
    <source>
        <dbReference type="EMBL" id="RUR43602.1"/>
    </source>
</evidence>
<dbReference type="PANTHER" id="PTHR30204">
    <property type="entry name" value="REDOX-CYCLING DRUG-SENSING TRANSCRIPTIONAL ACTIVATOR SOXR"/>
    <property type="match status" value="1"/>
</dbReference>
<evidence type="ECO:0000313" key="7">
    <source>
        <dbReference type="Proteomes" id="UP000286912"/>
    </source>
</evidence>
<organism evidence="6 7">
    <name type="scientific">Vreelandella populi</name>
    <dbReference type="NCBI Taxonomy" id="2498858"/>
    <lineage>
        <taxon>Bacteria</taxon>
        <taxon>Pseudomonadati</taxon>
        <taxon>Pseudomonadota</taxon>
        <taxon>Gammaproteobacteria</taxon>
        <taxon>Oceanospirillales</taxon>
        <taxon>Halomonadaceae</taxon>
        <taxon>Vreelandella</taxon>
    </lineage>
</organism>
<accession>A0A3S0YKV1</accession>
<evidence type="ECO:0000256" key="4">
    <source>
        <dbReference type="SAM" id="MobiDB-lite"/>
    </source>
</evidence>
<evidence type="ECO:0000259" key="5">
    <source>
        <dbReference type="PROSITE" id="PS50937"/>
    </source>
</evidence>
<keyword evidence="1" id="KW-0805">Transcription regulation</keyword>
<dbReference type="GO" id="GO:0003677">
    <property type="term" value="F:DNA binding"/>
    <property type="evidence" value="ECO:0007669"/>
    <property type="project" value="UniProtKB-KW"/>
</dbReference>
<dbReference type="PRINTS" id="PR00040">
    <property type="entry name" value="HTHMERR"/>
</dbReference>
<keyword evidence="2" id="KW-0238">DNA-binding</keyword>
<feature type="domain" description="HTH merR-type" evidence="5">
    <location>
        <begin position="1"/>
        <end position="69"/>
    </location>
</feature>
<dbReference type="Pfam" id="PF13411">
    <property type="entry name" value="MerR_1"/>
    <property type="match status" value="1"/>
</dbReference>
<keyword evidence="7" id="KW-1185">Reference proteome</keyword>
<name>A0A3S0YKV1_9GAMM</name>
<feature type="region of interest" description="Disordered" evidence="4">
    <location>
        <begin position="131"/>
        <end position="152"/>
    </location>
</feature>
<reference evidence="6 7" key="1">
    <citation type="submission" date="2018-12" db="EMBL/GenBank/DDBJ databases">
        <title>three novel Halomonas strain isolated from plants.</title>
        <authorList>
            <person name="Sun C."/>
        </authorList>
    </citation>
    <scope>NUCLEOTIDE SEQUENCE [LARGE SCALE GENOMIC DNA]</scope>
    <source>
        <strain evidence="6 7">RC</strain>
    </source>
</reference>
<dbReference type="AlphaFoldDB" id="A0A3S0YKV1"/>
<gene>
    <name evidence="6" type="ORF">ELY37_18120</name>
</gene>
<dbReference type="SMART" id="SM00422">
    <property type="entry name" value="HTH_MERR"/>
    <property type="match status" value="1"/>
</dbReference>
<protein>
    <submittedName>
        <fullName evidence="6">MerR family transcriptional regulator</fullName>
    </submittedName>
</protein>
<dbReference type="Gene3D" id="1.10.1660.10">
    <property type="match status" value="1"/>
</dbReference>
<dbReference type="InterPro" id="IPR000551">
    <property type="entry name" value="MerR-type_HTH_dom"/>
</dbReference>
<dbReference type="PANTHER" id="PTHR30204:SF94">
    <property type="entry name" value="HEAVY METAL-DEPENDENT TRANSCRIPTIONAL REGULATOR HI_0293-RELATED"/>
    <property type="match status" value="1"/>
</dbReference>
<evidence type="ECO:0000256" key="2">
    <source>
        <dbReference type="ARBA" id="ARBA00023125"/>
    </source>
</evidence>
<dbReference type="RefSeq" id="WP_126982084.1">
    <property type="nucleotide sequence ID" value="NZ_RZHD01000010.1"/>
</dbReference>
<dbReference type="PROSITE" id="PS00552">
    <property type="entry name" value="HTH_MERR_1"/>
    <property type="match status" value="1"/>
</dbReference>
<evidence type="ECO:0000256" key="3">
    <source>
        <dbReference type="ARBA" id="ARBA00023163"/>
    </source>
</evidence>
<comment type="caution">
    <text evidence="6">The sequence shown here is derived from an EMBL/GenBank/DDBJ whole genome shotgun (WGS) entry which is preliminary data.</text>
</comment>
<dbReference type="SUPFAM" id="SSF46955">
    <property type="entry name" value="Putative DNA-binding domain"/>
    <property type="match status" value="1"/>
</dbReference>
<dbReference type="InterPro" id="IPR047057">
    <property type="entry name" value="MerR_fam"/>
</dbReference>
<proteinExistence type="predicted"/>
<dbReference type="Proteomes" id="UP000286912">
    <property type="component" value="Unassembled WGS sequence"/>
</dbReference>